<evidence type="ECO:0000256" key="1">
    <source>
        <dbReference type="ARBA" id="ARBA00004861"/>
    </source>
</evidence>
<dbReference type="EC" id="4.1.1.23" evidence="7"/>
<feature type="domain" description="Orotidine 5'-phosphate decarboxylase" evidence="8">
    <location>
        <begin position="23"/>
        <end position="283"/>
    </location>
</feature>
<keyword evidence="5 7" id="KW-0456">Lyase</keyword>
<evidence type="ECO:0000313" key="9">
    <source>
        <dbReference type="EMBL" id="TWT83822.1"/>
    </source>
</evidence>
<dbReference type="EMBL" id="SJPJ01000001">
    <property type="protein sequence ID" value="TWT83822.1"/>
    <property type="molecule type" value="Genomic_DNA"/>
</dbReference>
<feature type="active site" description="Proton donor" evidence="7">
    <location>
        <position position="110"/>
    </location>
</feature>
<dbReference type="GO" id="GO:0044205">
    <property type="term" value="P:'de novo' UMP biosynthetic process"/>
    <property type="evidence" value="ECO:0007669"/>
    <property type="project" value="UniProtKB-UniRule"/>
</dbReference>
<evidence type="ECO:0000313" key="10">
    <source>
        <dbReference type="Proteomes" id="UP000315010"/>
    </source>
</evidence>
<dbReference type="RefSeq" id="WP_146401225.1">
    <property type="nucleotide sequence ID" value="NZ_SJPJ01000001.1"/>
</dbReference>
<comment type="catalytic activity">
    <reaction evidence="6 7">
        <text>orotidine 5'-phosphate + H(+) = UMP + CO2</text>
        <dbReference type="Rhea" id="RHEA:11596"/>
        <dbReference type="ChEBI" id="CHEBI:15378"/>
        <dbReference type="ChEBI" id="CHEBI:16526"/>
        <dbReference type="ChEBI" id="CHEBI:57538"/>
        <dbReference type="ChEBI" id="CHEBI:57865"/>
        <dbReference type="EC" id="4.1.1.23"/>
    </reaction>
</comment>
<dbReference type="GO" id="GO:0004590">
    <property type="term" value="F:orotidine-5'-phosphate decarboxylase activity"/>
    <property type="evidence" value="ECO:0007669"/>
    <property type="project" value="UniProtKB-UniRule"/>
</dbReference>
<comment type="pathway">
    <text evidence="1 7">Pyrimidine metabolism; UMP biosynthesis via de novo pathway; UMP from orotate: step 2/2.</text>
</comment>
<dbReference type="Pfam" id="PF00215">
    <property type="entry name" value="OMPdecase"/>
    <property type="match status" value="1"/>
</dbReference>
<dbReference type="CDD" id="cd04725">
    <property type="entry name" value="OMP_decarboxylase_like"/>
    <property type="match status" value="1"/>
</dbReference>
<dbReference type="InterPro" id="IPR013785">
    <property type="entry name" value="Aldolase_TIM"/>
</dbReference>
<evidence type="ECO:0000256" key="5">
    <source>
        <dbReference type="ARBA" id="ARBA00023239"/>
    </source>
</evidence>
<dbReference type="SMART" id="SM00934">
    <property type="entry name" value="OMPdecase"/>
    <property type="match status" value="1"/>
</dbReference>
<gene>
    <name evidence="7" type="primary">pyrF</name>
    <name evidence="9" type="ORF">CA13_52930</name>
</gene>
<evidence type="ECO:0000259" key="8">
    <source>
        <dbReference type="SMART" id="SM00934"/>
    </source>
</evidence>
<keyword evidence="3 7" id="KW-0210">Decarboxylase</keyword>
<dbReference type="InterPro" id="IPR018089">
    <property type="entry name" value="OMPdecase_AS"/>
</dbReference>
<evidence type="ECO:0000256" key="7">
    <source>
        <dbReference type="HAMAP-Rule" id="MF_01215"/>
    </source>
</evidence>
<comment type="caution">
    <text evidence="9">The sequence shown here is derived from an EMBL/GenBank/DDBJ whole genome shotgun (WGS) entry which is preliminary data.</text>
</comment>
<name>A0A5C5Z922_9BACT</name>
<sequence>MPHSESSSFADRLATAVSRTNSVTCVGLDPRLEQLPASIRQMADSGAPDAKAAAYSQFCREIIDVVKDRVPIVKPQAAFFEQLGPAGMISLGEVIRYAHQSGLMVITDAKRNDIGSTATAYAQAYLGVEDASPWGSDSLTVSPYLGRDSLEPFVDVCDQRAAGVFVLVKTSNPGGGLLQDRVTDEQTVYERVADLVSELNQDRIGASGYGPVGAVVGATYPEQLAQMRAAMPHSWILIPGFGAQGGSADDVLAGFDPKGSGAIVNNSRNLIFAYQREPFAEKYGESRWQDAVSDATDQMNQVLLQRFSR</sequence>
<dbReference type="Gene3D" id="3.20.20.70">
    <property type="entry name" value="Aldolase class I"/>
    <property type="match status" value="1"/>
</dbReference>
<dbReference type="NCBIfam" id="TIGR02127">
    <property type="entry name" value="pyrF_sub2"/>
    <property type="match status" value="1"/>
</dbReference>
<evidence type="ECO:0000256" key="4">
    <source>
        <dbReference type="ARBA" id="ARBA00022975"/>
    </source>
</evidence>
<dbReference type="InterPro" id="IPR011060">
    <property type="entry name" value="RibuloseP-bd_barrel"/>
</dbReference>
<evidence type="ECO:0000256" key="2">
    <source>
        <dbReference type="ARBA" id="ARBA00008847"/>
    </source>
</evidence>
<dbReference type="Proteomes" id="UP000315010">
    <property type="component" value="Unassembled WGS sequence"/>
</dbReference>
<dbReference type="AlphaFoldDB" id="A0A5C5Z922"/>
<keyword evidence="10" id="KW-1185">Reference proteome</keyword>
<dbReference type="InterPro" id="IPR001754">
    <property type="entry name" value="OMPdeCOase_dom"/>
</dbReference>
<dbReference type="PANTHER" id="PTHR43375">
    <property type="entry name" value="OROTIDINE 5'-PHOSPHATE DECARBOXYLASE"/>
    <property type="match status" value="1"/>
</dbReference>
<dbReference type="InterPro" id="IPR011995">
    <property type="entry name" value="OMPdecase_type-2"/>
</dbReference>
<dbReference type="FunFam" id="3.20.20.70:FF:000246">
    <property type="entry name" value="Orotidine 5'-phosphate decarboxylase"/>
    <property type="match status" value="1"/>
</dbReference>
<protein>
    <recommendedName>
        <fullName evidence="7">Orotidine 5'-phosphate decarboxylase</fullName>
        <ecNumber evidence="7">4.1.1.23</ecNumber>
    </recommendedName>
    <alternativeName>
        <fullName evidence="7">OMP decarboxylase</fullName>
        <shortName evidence="7">OMPDCase</shortName>
        <shortName evidence="7">OMPdecase</shortName>
    </alternativeName>
</protein>
<proteinExistence type="inferred from homology"/>
<evidence type="ECO:0000256" key="3">
    <source>
        <dbReference type="ARBA" id="ARBA00022793"/>
    </source>
</evidence>
<dbReference type="GO" id="GO:0006207">
    <property type="term" value="P:'de novo' pyrimidine nucleobase biosynthetic process"/>
    <property type="evidence" value="ECO:0007669"/>
    <property type="project" value="InterPro"/>
</dbReference>
<dbReference type="PANTHER" id="PTHR43375:SF1">
    <property type="entry name" value="OROTIDINE 5'-PHOSPHATE DECARBOXYLASE"/>
    <property type="match status" value="1"/>
</dbReference>
<dbReference type="OrthoDB" id="9808470at2"/>
<accession>A0A5C5Z922</accession>
<dbReference type="UniPathway" id="UPA00070">
    <property type="reaction ID" value="UER00120"/>
</dbReference>
<evidence type="ECO:0000256" key="6">
    <source>
        <dbReference type="ARBA" id="ARBA00049157"/>
    </source>
</evidence>
<reference evidence="9 10" key="1">
    <citation type="submission" date="2019-02" db="EMBL/GenBank/DDBJ databases">
        <title>Deep-cultivation of Planctomycetes and their phenomic and genomic characterization uncovers novel biology.</title>
        <authorList>
            <person name="Wiegand S."/>
            <person name="Jogler M."/>
            <person name="Boedeker C."/>
            <person name="Pinto D."/>
            <person name="Vollmers J."/>
            <person name="Rivas-Marin E."/>
            <person name="Kohn T."/>
            <person name="Peeters S.H."/>
            <person name="Heuer A."/>
            <person name="Rast P."/>
            <person name="Oberbeckmann S."/>
            <person name="Bunk B."/>
            <person name="Jeske O."/>
            <person name="Meyerdierks A."/>
            <person name="Storesund J.E."/>
            <person name="Kallscheuer N."/>
            <person name="Luecker S."/>
            <person name="Lage O.M."/>
            <person name="Pohl T."/>
            <person name="Merkel B.J."/>
            <person name="Hornburger P."/>
            <person name="Mueller R.-W."/>
            <person name="Bruemmer F."/>
            <person name="Labrenz M."/>
            <person name="Spormann A.M."/>
            <person name="Op Den Camp H."/>
            <person name="Overmann J."/>
            <person name="Amann R."/>
            <person name="Jetten M.S.M."/>
            <person name="Mascher T."/>
            <person name="Medema M.H."/>
            <person name="Devos D.P."/>
            <person name="Kaster A.-K."/>
            <person name="Ovreas L."/>
            <person name="Rohde M."/>
            <person name="Galperin M.Y."/>
            <person name="Jogler C."/>
        </authorList>
    </citation>
    <scope>NUCLEOTIDE SEQUENCE [LARGE SCALE GENOMIC DNA]</scope>
    <source>
        <strain evidence="9 10">CA13</strain>
    </source>
</reference>
<dbReference type="SUPFAM" id="SSF51366">
    <property type="entry name" value="Ribulose-phoshate binding barrel"/>
    <property type="match status" value="1"/>
</dbReference>
<dbReference type="HAMAP" id="MF_01215">
    <property type="entry name" value="OMPdecase_type2"/>
    <property type="match status" value="1"/>
</dbReference>
<dbReference type="PROSITE" id="PS00156">
    <property type="entry name" value="OMPDECASE"/>
    <property type="match status" value="1"/>
</dbReference>
<comment type="similarity">
    <text evidence="2 7">Belongs to the OMP decarboxylase family. Type 2 subfamily.</text>
</comment>
<keyword evidence="4 7" id="KW-0665">Pyrimidine biosynthesis</keyword>
<organism evidence="9 10">
    <name type="scientific">Novipirellula herctigrandis</name>
    <dbReference type="NCBI Taxonomy" id="2527986"/>
    <lineage>
        <taxon>Bacteria</taxon>
        <taxon>Pseudomonadati</taxon>
        <taxon>Planctomycetota</taxon>
        <taxon>Planctomycetia</taxon>
        <taxon>Pirellulales</taxon>
        <taxon>Pirellulaceae</taxon>
        <taxon>Novipirellula</taxon>
    </lineage>
</organism>